<dbReference type="InterPro" id="IPR001789">
    <property type="entry name" value="Sig_transdc_resp-reg_receiver"/>
</dbReference>
<dbReference type="PROSITE" id="PS50110">
    <property type="entry name" value="RESPONSE_REGULATORY"/>
    <property type="match status" value="1"/>
</dbReference>
<keyword evidence="10" id="KW-1185">Reference proteome</keyword>
<proteinExistence type="predicted"/>
<gene>
    <name evidence="9" type="ordered locus">A2cp1_4396</name>
</gene>
<feature type="modified residue" description="4-aspartylphosphate" evidence="6">
    <location>
        <position position="52"/>
    </location>
</feature>
<keyword evidence="2" id="KW-0067">ATP-binding</keyword>
<dbReference type="FunFam" id="3.40.50.300:FF:000006">
    <property type="entry name" value="DNA-binding transcriptional regulator NtrC"/>
    <property type="match status" value="1"/>
</dbReference>
<evidence type="ECO:0000259" key="8">
    <source>
        <dbReference type="PROSITE" id="PS50110"/>
    </source>
</evidence>
<dbReference type="PROSITE" id="PS00675">
    <property type="entry name" value="SIGMA54_INTERACT_1"/>
    <property type="match status" value="1"/>
</dbReference>
<dbReference type="InterPro" id="IPR009057">
    <property type="entry name" value="Homeodomain-like_sf"/>
</dbReference>
<evidence type="ECO:0000256" key="1">
    <source>
        <dbReference type="ARBA" id="ARBA00022741"/>
    </source>
</evidence>
<evidence type="ECO:0000256" key="3">
    <source>
        <dbReference type="ARBA" id="ARBA00023015"/>
    </source>
</evidence>
<dbReference type="Pfam" id="PF00158">
    <property type="entry name" value="Sigma54_activat"/>
    <property type="match status" value="1"/>
</dbReference>
<dbReference type="EMBL" id="CP001359">
    <property type="protein sequence ID" value="ACL67713.1"/>
    <property type="molecule type" value="Genomic_DNA"/>
</dbReference>
<dbReference type="RefSeq" id="WP_012528325.1">
    <property type="nucleotide sequence ID" value="NC_011891.1"/>
</dbReference>
<name>B8JCJ3_ANAD2</name>
<dbReference type="InterPro" id="IPR002078">
    <property type="entry name" value="Sigma_54_int"/>
</dbReference>
<dbReference type="Pfam" id="PF00072">
    <property type="entry name" value="Response_reg"/>
    <property type="match status" value="1"/>
</dbReference>
<dbReference type="HOGENOM" id="CLU_000445_0_6_7"/>
<dbReference type="InterPro" id="IPR025943">
    <property type="entry name" value="Sigma_54_int_dom_ATP-bd_2"/>
</dbReference>
<keyword evidence="5" id="KW-0804">Transcription</keyword>
<dbReference type="PROSITE" id="PS50045">
    <property type="entry name" value="SIGMA54_INTERACT_4"/>
    <property type="match status" value="1"/>
</dbReference>
<dbReference type="PROSITE" id="PS00688">
    <property type="entry name" value="SIGMA54_INTERACT_3"/>
    <property type="match status" value="1"/>
</dbReference>
<dbReference type="SUPFAM" id="SSF52540">
    <property type="entry name" value="P-loop containing nucleoside triphosphate hydrolases"/>
    <property type="match status" value="1"/>
</dbReference>
<protein>
    <submittedName>
        <fullName evidence="9">Two component, sigma54 specific, transcriptional regulator, Fis family</fullName>
    </submittedName>
</protein>
<feature type="domain" description="Sigma-54 factor interaction" evidence="7">
    <location>
        <begin position="149"/>
        <end position="378"/>
    </location>
</feature>
<dbReference type="Gene3D" id="3.40.50.2300">
    <property type="match status" value="1"/>
</dbReference>
<evidence type="ECO:0000256" key="5">
    <source>
        <dbReference type="ARBA" id="ARBA00023163"/>
    </source>
</evidence>
<reference evidence="9" key="1">
    <citation type="submission" date="2009-01" db="EMBL/GenBank/DDBJ databases">
        <title>Complete sequence of Anaeromyxobacter dehalogenans 2CP-1.</title>
        <authorList>
            <consortium name="US DOE Joint Genome Institute"/>
            <person name="Lucas S."/>
            <person name="Copeland A."/>
            <person name="Lapidus A."/>
            <person name="Glavina del Rio T."/>
            <person name="Dalin E."/>
            <person name="Tice H."/>
            <person name="Bruce D."/>
            <person name="Goodwin L."/>
            <person name="Pitluck S."/>
            <person name="Saunders E."/>
            <person name="Brettin T."/>
            <person name="Detter J.C."/>
            <person name="Han C."/>
            <person name="Larimer F."/>
            <person name="Land M."/>
            <person name="Hauser L."/>
            <person name="Kyrpides N."/>
            <person name="Ovchinnikova G."/>
            <person name="Beliaev A.S."/>
            <person name="Richardson P."/>
        </authorList>
    </citation>
    <scope>NUCLEOTIDE SEQUENCE</scope>
    <source>
        <strain evidence="9">2CP-1</strain>
    </source>
</reference>
<dbReference type="SMART" id="SM00448">
    <property type="entry name" value="REC"/>
    <property type="match status" value="1"/>
</dbReference>
<keyword evidence="4" id="KW-0238">DNA-binding</keyword>
<evidence type="ECO:0000256" key="2">
    <source>
        <dbReference type="ARBA" id="ARBA00022840"/>
    </source>
</evidence>
<dbReference type="SMART" id="SM00382">
    <property type="entry name" value="AAA"/>
    <property type="match status" value="1"/>
</dbReference>
<dbReference type="InterPro" id="IPR003593">
    <property type="entry name" value="AAA+_ATPase"/>
</dbReference>
<dbReference type="Pfam" id="PF25601">
    <property type="entry name" value="AAA_lid_14"/>
    <property type="match status" value="1"/>
</dbReference>
<dbReference type="InterPro" id="IPR011006">
    <property type="entry name" value="CheY-like_superfamily"/>
</dbReference>
<evidence type="ECO:0000259" key="7">
    <source>
        <dbReference type="PROSITE" id="PS50045"/>
    </source>
</evidence>
<evidence type="ECO:0000256" key="4">
    <source>
        <dbReference type="ARBA" id="ARBA00023125"/>
    </source>
</evidence>
<dbReference type="GO" id="GO:0000160">
    <property type="term" value="P:phosphorelay signal transduction system"/>
    <property type="evidence" value="ECO:0007669"/>
    <property type="project" value="InterPro"/>
</dbReference>
<dbReference type="KEGG" id="acp:A2cp1_4396"/>
<dbReference type="InterPro" id="IPR002197">
    <property type="entry name" value="HTH_Fis"/>
</dbReference>
<dbReference type="PROSITE" id="PS00676">
    <property type="entry name" value="SIGMA54_INTERACT_2"/>
    <property type="match status" value="1"/>
</dbReference>
<keyword evidence="1" id="KW-0547">Nucleotide-binding</keyword>
<dbReference type="InterPro" id="IPR025662">
    <property type="entry name" value="Sigma_54_int_dom_ATP-bd_1"/>
</dbReference>
<dbReference type="PRINTS" id="PR01590">
    <property type="entry name" value="HTHFIS"/>
</dbReference>
<dbReference type="InterPro" id="IPR027417">
    <property type="entry name" value="P-loop_NTPase"/>
</dbReference>
<evidence type="ECO:0000256" key="6">
    <source>
        <dbReference type="PROSITE-ProRule" id="PRU00169"/>
    </source>
</evidence>
<dbReference type="Pfam" id="PF02954">
    <property type="entry name" value="HTH_8"/>
    <property type="match status" value="1"/>
</dbReference>
<dbReference type="GO" id="GO:0006355">
    <property type="term" value="P:regulation of DNA-templated transcription"/>
    <property type="evidence" value="ECO:0007669"/>
    <property type="project" value="InterPro"/>
</dbReference>
<dbReference type="SUPFAM" id="SSF46689">
    <property type="entry name" value="Homeodomain-like"/>
    <property type="match status" value="1"/>
</dbReference>
<evidence type="ECO:0000313" key="9">
    <source>
        <dbReference type="EMBL" id="ACL67713.1"/>
    </source>
</evidence>
<dbReference type="Gene3D" id="1.10.8.60">
    <property type="match status" value="1"/>
</dbReference>
<accession>B8JCJ3</accession>
<dbReference type="GO" id="GO:0005524">
    <property type="term" value="F:ATP binding"/>
    <property type="evidence" value="ECO:0007669"/>
    <property type="project" value="UniProtKB-KW"/>
</dbReference>
<sequence>MARILVADDHDALREGMVITLARLGHDVLAVRGGAEAIAAYRKRAADVVVTDLRMVPVDGIEVVRRLRAEDPDATVVVISAHGTIATAVDAMREGAIDFLEKPFSTEALRARVEKAIEIARERRGAQTARARAEVLDQDRVREREPHGLVGSSEPMRRVHDQIRKVAPTDATVLVLGESGTGKELVARAIHDASLRREKPFVSISCAAIPEGLLESELFGHERGAFTGAIRRKLGRFELAHEGTLFLDEVGEIPPSVQVKLLRVLQERCFERVGGEETVETDVRVISATNRDLTRMVAEGRFREDLYYRLNVVPIQLPPLRERPGDVDELAHAFLARLAPRIGRRVTSFAPEALELLRRHPWPGNVRELENVVEQALVFADGDAVRPQDLPEGIRHAPAPTGLPVPSGDRSLTDILEDLEQQLILAAYEKAKGVKAETARLLGIKPSALYYKLEKYGIVKQGERGEEGA</sequence>
<dbReference type="SUPFAM" id="SSF52172">
    <property type="entry name" value="CheY-like"/>
    <property type="match status" value="1"/>
</dbReference>
<keyword evidence="6" id="KW-0597">Phosphoprotein</keyword>
<dbReference type="Gene3D" id="1.10.10.60">
    <property type="entry name" value="Homeodomain-like"/>
    <property type="match status" value="1"/>
</dbReference>
<keyword evidence="3" id="KW-0805">Transcription regulation</keyword>
<organism evidence="9 10">
    <name type="scientific">Anaeromyxobacter dehalogenans (strain ATCC BAA-258 / DSM 21875 / 2CP-1)</name>
    <dbReference type="NCBI Taxonomy" id="455488"/>
    <lineage>
        <taxon>Bacteria</taxon>
        <taxon>Pseudomonadati</taxon>
        <taxon>Myxococcota</taxon>
        <taxon>Myxococcia</taxon>
        <taxon>Myxococcales</taxon>
        <taxon>Cystobacterineae</taxon>
        <taxon>Anaeromyxobacteraceae</taxon>
        <taxon>Anaeromyxobacter</taxon>
    </lineage>
</organism>
<dbReference type="InterPro" id="IPR058031">
    <property type="entry name" value="AAA_lid_NorR"/>
</dbReference>
<dbReference type="AlphaFoldDB" id="B8JCJ3"/>
<dbReference type="Gene3D" id="3.40.50.300">
    <property type="entry name" value="P-loop containing nucleotide triphosphate hydrolases"/>
    <property type="match status" value="1"/>
</dbReference>
<dbReference type="InterPro" id="IPR025944">
    <property type="entry name" value="Sigma_54_int_dom_CS"/>
</dbReference>
<dbReference type="PANTHER" id="PTHR32071">
    <property type="entry name" value="TRANSCRIPTIONAL REGULATORY PROTEIN"/>
    <property type="match status" value="1"/>
</dbReference>
<dbReference type="Proteomes" id="UP000007089">
    <property type="component" value="Chromosome"/>
</dbReference>
<evidence type="ECO:0000313" key="10">
    <source>
        <dbReference type="Proteomes" id="UP000007089"/>
    </source>
</evidence>
<feature type="domain" description="Response regulatory" evidence="8">
    <location>
        <begin position="3"/>
        <end position="117"/>
    </location>
</feature>
<dbReference type="CDD" id="cd00009">
    <property type="entry name" value="AAA"/>
    <property type="match status" value="1"/>
</dbReference>
<dbReference type="GO" id="GO:0043565">
    <property type="term" value="F:sequence-specific DNA binding"/>
    <property type="evidence" value="ECO:0007669"/>
    <property type="project" value="InterPro"/>
</dbReference>